<dbReference type="EMBL" id="LWDG02000057">
    <property type="protein sequence ID" value="KAE8270267.1"/>
    <property type="molecule type" value="Genomic_DNA"/>
</dbReference>
<comment type="caution">
    <text evidence="10">The sequence shown here is derived from an EMBL/GenBank/DDBJ whole genome shotgun (WGS) entry which is preliminary data.</text>
</comment>
<keyword evidence="7 9" id="KW-0503">Monooxygenase</keyword>
<evidence type="ECO:0000313" key="11">
    <source>
        <dbReference type="Proteomes" id="UP000078113"/>
    </source>
</evidence>
<dbReference type="GO" id="GO:0004497">
    <property type="term" value="F:monooxygenase activity"/>
    <property type="evidence" value="ECO:0007669"/>
    <property type="project" value="UniProtKB-KW"/>
</dbReference>
<dbReference type="PANTHER" id="PTHR24305">
    <property type="entry name" value="CYTOCHROME P450"/>
    <property type="match status" value="1"/>
</dbReference>
<dbReference type="InterPro" id="IPR050121">
    <property type="entry name" value="Cytochrome_P450_monoxygenase"/>
</dbReference>
<dbReference type="PANTHER" id="PTHR24305:SF29">
    <property type="entry name" value="BENZOATE-PARA-HYDROXYLASE"/>
    <property type="match status" value="1"/>
</dbReference>
<accession>A0A8X7T621</accession>
<dbReference type="AlphaFoldDB" id="A0A8X7T621"/>
<keyword evidence="6 8" id="KW-0408">Iron</keyword>
<evidence type="ECO:0000256" key="3">
    <source>
        <dbReference type="ARBA" id="ARBA00022617"/>
    </source>
</evidence>
<evidence type="ECO:0000256" key="8">
    <source>
        <dbReference type="PIRSR" id="PIRSR602401-1"/>
    </source>
</evidence>
<gene>
    <name evidence="10" type="ORF">A4X09_0g2070</name>
</gene>
<dbReference type="Proteomes" id="UP000078113">
    <property type="component" value="Unassembled WGS sequence"/>
</dbReference>
<dbReference type="GO" id="GO:0020037">
    <property type="term" value="F:heme binding"/>
    <property type="evidence" value="ECO:0007669"/>
    <property type="project" value="InterPro"/>
</dbReference>
<evidence type="ECO:0000256" key="6">
    <source>
        <dbReference type="ARBA" id="ARBA00023004"/>
    </source>
</evidence>
<dbReference type="InterPro" id="IPR001128">
    <property type="entry name" value="Cyt_P450"/>
</dbReference>
<dbReference type="PROSITE" id="PS00086">
    <property type="entry name" value="CYTOCHROME_P450"/>
    <property type="match status" value="1"/>
</dbReference>
<dbReference type="PRINTS" id="PR00463">
    <property type="entry name" value="EP450I"/>
</dbReference>
<feature type="binding site" description="axial binding residue" evidence="8">
    <location>
        <position position="471"/>
    </location>
    <ligand>
        <name>heme</name>
        <dbReference type="ChEBI" id="CHEBI:30413"/>
    </ligand>
    <ligandPart>
        <name>Fe</name>
        <dbReference type="ChEBI" id="CHEBI:18248"/>
    </ligandPart>
</feature>
<dbReference type="InterPro" id="IPR002401">
    <property type="entry name" value="Cyt_P450_E_grp-I"/>
</dbReference>
<dbReference type="GO" id="GO:0005506">
    <property type="term" value="F:iron ion binding"/>
    <property type="evidence" value="ECO:0007669"/>
    <property type="project" value="InterPro"/>
</dbReference>
<sequence length="525" mass="58780">MMSTDSPLLLAGTLLLIAITSLWLIPFFLNTAAINIPGPFIAKFSDLWLILTAKDGHRSIKVHDLHLKHGKFVRLAPNHISIADPDALQPIYGHSTRTIKSPFYDAFAAPGFPRGLFNTRDRTEHTRKRKIVSHTFAPKSITAFQPFVRKDLQLLLDRWDSLCSKEAKQDGPRGLKGYAWIDALTETNYWAFDTIGDLAFGKPFGMLESGQDRVPIVYEDKNGNQQTEYGSAIKIINERGEVSATMGVAPAWMRPWLLKLPWFASRMRSVKALTGIALGRVNDRLQNGSDRDDLLAKLQSGTDESGEPMSKSELTAEALTQLIAGSDTTSNSSCAIIYHVCTHPHVLKALQKELDDEAGKMGWEDVPTFDDVKDLPYLRAVINESLRYHSTSGIGLPRLIPEPGTHVLGHFFPAGSVLSVPSYTIHRSKECWGPDADDYRPERWIEAAGDEEVKRRFEKASNLFSTGPRACVGRNLADQELLLFVATVFRRYDIELKDPELELPTVEGFLRKPTFLEAGIRRRQL</sequence>
<reference evidence="10" key="2">
    <citation type="journal article" date="2019" name="IMA Fungus">
        <title>Genome sequencing and comparison of five Tilletia species to identify candidate genes for the detection of regulated species infecting wheat.</title>
        <authorList>
            <person name="Nguyen H.D.T."/>
            <person name="Sultana T."/>
            <person name="Kesanakurti P."/>
            <person name="Hambleton S."/>
        </authorList>
    </citation>
    <scope>NUCLEOTIDE SEQUENCE</scope>
    <source>
        <strain evidence="10">DAOMC 236422</strain>
    </source>
</reference>
<evidence type="ECO:0000256" key="2">
    <source>
        <dbReference type="ARBA" id="ARBA00010617"/>
    </source>
</evidence>
<organism evidence="10 11">
    <name type="scientific">Tilletia walkeri</name>
    <dbReference type="NCBI Taxonomy" id="117179"/>
    <lineage>
        <taxon>Eukaryota</taxon>
        <taxon>Fungi</taxon>
        <taxon>Dikarya</taxon>
        <taxon>Basidiomycota</taxon>
        <taxon>Ustilaginomycotina</taxon>
        <taxon>Exobasidiomycetes</taxon>
        <taxon>Tilletiales</taxon>
        <taxon>Tilletiaceae</taxon>
        <taxon>Tilletia</taxon>
    </lineage>
</organism>
<evidence type="ECO:0000256" key="9">
    <source>
        <dbReference type="RuleBase" id="RU000461"/>
    </source>
</evidence>
<keyword evidence="4 8" id="KW-0479">Metal-binding</keyword>
<keyword evidence="5 9" id="KW-0560">Oxidoreductase</keyword>
<evidence type="ECO:0000256" key="4">
    <source>
        <dbReference type="ARBA" id="ARBA00022723"/>
    </source>
</evidence>
<evidence type="ECO:0000256" key="5">
    <source>
        <dbReference type="ARBA" id="ARBA00023002"/>
    </source>
</evidence>
<dbReference type="InterPro" id="IPR036396">
    <property type="entry name" value="Cyt_P450_sf"/>
</dbReference>
<dbReference type="GO" id="GO:0016705">
    <property type="term" value="F:oxidoreductase activity, acting on paired donors, with incorporation or reduction of molecular oxygen"/>
    <property type="evidence" value="ECO:0007669"/>
    <property type="project" value="InterPro"/>
</dbReference>
<reference evidence="10" key="1">
    <citation type="submission" date="2016-04" db="EMBL/GenBank/DDBJ databases">
        <authorList>
            <person name="Nguyen H.D."/>
            <person name="Samba Siva P."/>
            <person name="Cullis J."/>
            <person name="Levesque C.A."/>
            <person name="Hambleton S."/>
        </authorList>
    </citation>
    <scope>NUCLEOTIDE SEQUENCE</scope>
    <source>
        <strain evidence="10">DAOMC 236422</strain>
    </source>
</reference>
<evidence type="ECO:0000313" key="10">
    <source>
        <dbReference type="EMBL" id="KAE8270267.1"/>
    </source>
</evidence>
<dbReference type="CDD" id="cd11061">
    <property type="entry name" value="CYP67-like"/>
    <property type="match status" value="1"/>
</dbReference>
<evidence type="ECO:0000256" key="7">
    <source>
        <dbReference type="ARBA" id="ARBA00023033"/>
    </source>
</evidence>
<comment type="similarity">
    <text evidence="2 9">Belongs to the cytochrome P450 family.</text>
</comment>
<evidence type="ECO:0008006" key="12">
    <source>
        <dbReference type="Google" id="ProtNLM"/>
    </source>
</evidence>
<dbReference type="Pfam" id="PF00067">
    <property type="entry name" value="p450"/>
    <property type="match status" value="1"/>
</dbReference>
<name>A0A8X7T621_9BASI</name>
<dbReference type="PRINTS" id="PR00385">
    <property type="entry name" value="P450"/>
</dbReference>
<evidence type="ECO:0000256" key="1">
    <source>
        <dbReference type="ARBA" id="ARBA00001971"/>
    </source>
</evidence>
<keyword evidence="11" id="KW-1185">Reference proteome</keyword>
<dbReference type="InterPro" id="IPR017972">
    <property type="entry name" value="Cyt_P450_CS"/>
</dbReference>
<comment type="cofactor">
    <cofactor evidence="1 8">
        <name>heme</name>
        <dbReference type="ChEBI" id="CHEBI:30413"/>
    </cofactor>
</comment>
<protein>
    <recommendedName>
        <fullName evidence="12">Benzoate 4-monooxygenase</fullName>
    </recommendedName>
</protein>
<proteinExistence type="inferred from homology"/>
<dbReference type="SUPFAM" id="SSF48264">
    <property type="entry name" value="Cytochrome P450"/>
    <property type="match status" value="1"/>
</dbReference>
<dbReference type="Gene3D" id="1.10.630.10">
    <property type="entry name" value="Cytochrome P450"/>
    <property type="match status" value="1"/>
</dbReference>
<keyword evidence="3 8" id="KW-0349">Heme</keyword>